<dbReference type="GO" id="GO:0005886">
    <property type="term" value="C:plasma membrane"/>
    <property type="evidence" value="ECO:0007669"/>
    <property type="project" value="UniProtKB-SubCell"/>
</dbReference>
<dbReference type="GO" id="GO:1905941">
    <property type="term" value="P:positive regulation of gonad development"/>
    <property type="evidence" value="ECO:0007669"/>
    <property type="project" value="UniProtKB-ARBA"/>
</dbReference>
<dbReference type="AlphaFoldDB" id="A0A9P1MUS9"/>
<evidence type="ECO:0000313" key="14">
    <source>
        <dbReference type="EMBL" id="CAI5439611.1"/>
    </source>
</evidence>
<dbReference type="GO" id="GO:0010960">
    <property type="term" value="P:magnesium ion homeostasis"/>
    <property type="evidence" value="ECO:0007669"/>
    <property type="project" value="InterPro"/>
</dbReference>
<evidence type="ECO:0000256" key="1">
    <source>
        <dbReference type="ARBA" id="ARBA00004141"/>
    </source>
</evidence>
<feature type="domain" description="CBS" evidence="12">
    <location>
        <begin position="405"/>
        <end position="466"/>
    </location>
</feature>
<dbReference type="GO" id="GO:0030026">
    <property type="term" value="P:intracellular manganese ion homeostasis"/>
    <property type="evidence" value="ECO:0007669"/>
    <property type="project" value="TreeGrafter"/>
</dbReference>
<comment type="subcellular location">
    <subcellularLocation>
        <location evidence="11">Cell membrane</location>
        <topology evidence="11">Multi-pass membrane protein</topology>
    </subcellularLocation>
    <subcellularLocation>
        <location evidence="1">Membrane</location>
        <topology evidence="1">Multi-pass membrane protein</topology>
    </subcellularLocation>
</comment>
<dbReference type="Proteomes" id="UP001152747">
    <property type="component" value="Unassembled WGS sequence"/>
</dbReference>
<dbReference type="Gene3D" id="3.10.580.10">
    <property type="entry name" value="CBS-domain"/>
    <property type="match status" value="1"/>
</dbReference>
<dbReference type="PROSITE" id="PS51371">
    <property type="entry name" value="CBS"/>
    <property type="match status" value="2"/>
</dbReference>
<dbReference type="InterPro" id="IPR002550">
    <property type="entry name" value="CNNM"/>
</dbReference>
<evidence type="ECO:0000256" key="11">
    <source>
        <dbReference type="RuleBase" id="RU369091"/>
    </source>
</evidence>
<comment type="similarity">
    <text evidence="2 11">Belongs to the ACDP family.</text>
</comment>
<dbReference type="CDD" id="cd04590">
    <property type="entry name" value="CBS_pair_CorC_HlyC_assoc"/>
    <property type="match status" value="1"/>
</dbReference>
<dbReference type="GO" id="GO:0006811">
    <property type="term" value="P:monoatomic ion transport"/>
    <property type="evidence" value="ECO:0007669"/>
    <property type="project" value="UniProtKB-KW"/>
</dbReference>
<dbReference type="GO" id="GO:0005737">
    <property type="term" value="C:cytoplasm"/>
    <property type="evidence" value="ECO:0007669"/>
    <property type="project" value="TreeGrafter"/>
</dbReference>
<feature type="transmembrane region" description="Helical" evidence="11">
    <location>
        <begin position="229"/>
        <end position="247"/>
    </location>
</feature>
<feature type="transmembrane region" description="Helical" evidence="11">
    <location>
        <begin position="197"/>
        <end position="217"/>
    </location>
</feature>
<feature type="domain" description="CBS" evidence="12">
    <location>
        <begin position="336"/>
        <end position="397"/>
    </location>
</feature>
<evidence type="ECO:0000256" key="8">
    <source>
        <dbReference type="ARBA" id="ARBA00023180"/>
    </source>
</evidence>
<accession>A0A9P1MUS9</accession>
<keyword evidence="6" id="KW-0406">Ion transport</keyword>
<feature type="domain" description="CNNM transmembrane" evidence="13">
    <location>
        <begin position="135"/>
        <end position="319"/>
    </location>
</feature>
<evidence type="ECO:0000256" key="5">
    <source>
        <dbReference type="ARBA" id="ARBA00022989"/>
    </source>
</evidence>
<keyword evidence="15" id="KW-1185">Reference proteome</keyword>
<gene>
    <name evidence="14" type="ORF">CAMP_LOCUS2248</name>
</gene>
<name>A0A9P1MUS9_9PELO</name>
<dbReference type="PANTHER" id="PTHR12064">
    <property type="entry name" value="METAL TRANSPORTER CNNM"/>
    <property type="match status" value="1"/>
</dbReference>
<evidence type="ECO:0000256" key="4">
    <source>
        <dbReference type="ARBA" id="ARBA00022737"/>
    </source>
</evidence>
<keyword evidence="4" id="KW-0677">Repeat</keyword>
<dbReference type="OrthoDB" id="5353557at2759"/>
<keyword evidence="3 10" id="KW-0812">Transmembrane</keyword>
<feature type="transmembrane region" description="Helical" evidence="11">
    <location>
        <begin position="139"/>
        <end position="164"/>
    </location>
</feature>
<evidence type="ECO:0000259" key="12">
    <source>
        <dbReference type="PROSITE" id="PS51371"/>
    </source>
</evidence>
<evidence type="ECO:0000256" key="2">
    <source>
        <dbReference type="ARBA" id="ARBA00010484"/>
    </source>
</evidence>
<evidence type="ECO:0000256" key="3">
    <source>
        <dbReference type="ARBA" id="ARBA00022692"/>
    </source>
</evidence>
<evidence type="ECO:0000259" key="13">
    <source>
        <dbReference type="PROSITE" id="PS51846"/>
    </source>
</evidence>
<evidence type="ECO:0000256" key="7">
    <source>
        <dbReference type="ARBA" id="ARBA00023136"/>
    </source>
</evidence>
<dbReference type="GO" id="GO:0022857">
    <property type="term" value="F:transmembrane transporter activity"/>
    <property type="evidence" value="ECO:0007669"/>
    <property type="project" value="UniProtKB-UniRule"/>
</dbReference>
<keyword evidence="6" id="KW-0813">Transport</keyword>
<dbReference type="InterPro" id="IPR044751">
    <property type="entry name" value="Ion_transp-like_CBS"/>
</dbReference>
<dbReference type="SUPFAM" id="SSF54631">
    <property type="entry name" value="CBS-domain pair"/>
    <property type="match status" value="1"/>
</dbReference>
<evidence type="ECO:0000256" key="9">
    <source>
        <dbReference type="PROSITE-ProRule" id="PRU00703"/>
    </source>
</evidence>
<organism evidence="14 15">
    <name type="scientific">Caenorhabditis angaria</name>
    <dbReference type="NCBI Taxonomy" id="860376"/>
    <lineage>
        <taxon>Eukaryota</taxon>
        <taxon>Metazoa</taxon>
        <taxon>Ecdysozoa</taxon>
        <taxon>Nematoda</taxon>
        <taxon>Chromadorea</taxon>
        <taxon>Rhabditida</taxon>
        <taxon>Rhabditina</taxon>
        <taxon>Rhabditomorpha</taxon>
        <taxon>Rhabditoidea</taxon>
        <taxon>Rhabditidae</taxon>
        <taxon>Peloderinae</taxon>
        <taxon>Caenorhabditis</taxon>
    </lineage>
</organism>
<keyword evidence="9" id="KW-0129">CBS domain</keyword>
<dbReference type="PANTHER" id="PTHR12064:SF97">
    <property type="entry name" value="METAL TRANSPORTER CNNM-5"/>
    <property type="match status" value="1"/>
</dbReference>
<dbReference type="EMBL" id="CANHGI010000001">
    <property type="protein sequence ID" value="CAI5439611.1"/>
    <property type="molecule type" value="Genomic_DNA"/>
</dbReference>
<sequence length="736" mass="84899">MNQIFLKIILITILSKIYRNANSLNLSGIRISSDKYQEYQRNQGFSVEIFGKNLPETGYFFTNADRCEDWRKNGEILEVSTIEIGKVESFGKVANFEMKNGLPFDDFTRFYRLCSNQTKNIDLKHTRIYNKKIEKNDLILIRIILCIYCILVSAFSSGMTIGFMRFSIQDLQKMLNYNEPIKSRAARILRFRKRSNWLVCTFSLCSTIHSVIFTTTIEKMVESSKYHEILSILVPTCILFIFAEFLPQAVFNSKFGFDLASGLWPITVLIFIICSPVAWPASKIIDLFLKRDVREVMTEEEKLNIIRNMAKNTNNTERKILERATTFSTKTVFDIMTPIEKVFLLTASTRLTKTTVLTLVEKGFTRVPIQDDKNQDNIFGVLNIKDLINYDLKSSPQVSKIFAKIDKKNEMNYVSSEMKVSELMQKMRLGGFHIATVFKFIDFSYKICGIITIEDILEQIFGDVSSKKKYNMSNSNNSYKDSMIINWCREAASDHPKYPLTFSQQLLVIQSLLAECPIFERFGIEVLKTKQLLRSDRIRISCKNEEILKEKNEKNEVLFIIWDGLIEVRRSDDEMPQEVLVKQADATCSHSNEIFVAGKNVLNQILKDLKMVEYQKPIDERILGITVLSEKCFYFKIRKQEIIDIINETETSILKSDQMQNVSKKDSFSKDVNSECSFSSSCEENQKYEKPVSSPSCSPVENASTELAQIMDKNVPVVSHPRSMVLTLLKKNRKKG</sequence>
<dbReference type="PROSITE" id="PS51846">
    <property type="entry name" value="CNNM"/>
    <property type="match status" value="1"/>
</dbReference>
<reference evidence="14" key="1">
    <citation type="submission" date="2022-11" db="EMBL/GenBank/DDBJ databases">
        <authorList>
            <person name="Kikuchi T."/>
        </authorList>
    </citation>
    <scope>NUCLEOTIDE SEQUENCE</scope>
    <source>
        <strain evidence="14">PS1010</strain>
    </source>
</reference>
<dbReference type="GO" id="GO:0008340">
    <property type="term" value="P:determination of adult lifespan"/>
    <property type="evidence" value="ECO:0007669"/>
    <property type="project" value="UniProtKB-ARBA"/>
</dbReference>
<dbReference type="InterPro" id="IPR000644">
    <property type="entry name" value="CBS_dom"/>
</dbReference>
<proteinExistence type="inferred from homology"/>
<dbReference type="InterPro" id="IPR045095">
    <property type="entry name" value="ACDP"/>
</dbReference>
<comment type="caution">
    <text evidence="14">The sequence shown here is derived from an EMBL/GenBank/DDBJ whole genome shotgun (WGS) entry which is preliminary data.</text>
</comment>
<dbReference type="InterPro" id="IPR046342">
    <property type="entry name" value="CBS_dom_sf"/>
</dbReference>
<evidence type="ECO:0000256" key="6">
    <source>
        <dbReference type="ARBA" id="ARBA00023065"/>
    </source>
</evidence>
<feature type="transmembrane region" description="Helical" evidence="11">
    <location>
        <begin position="259"/>
        <end position="279"/>
    </location>
</feature>
<keyword evidence="8" id="KW-0325">Glycoprotein</keyword>
<keyword evidence="5 10" id="KW-1133">Transmembrane helix</keyword>
<keyword evidence="7 10" id="KW-0472">Membrane</keyword>
<evidence type="ECO:0000313" key="15">
    <source>
        <dbReference type="Proteomes" id="UP001152747"/>
    </source>
</evidence>
<dbReference type="Pfam" id="PF01595">
    <property type="entry name" value="CNNM"/>
    <property type="match status" value="1"/>
</dbReference>
<evidence type="ECO:0000256" key="10">
    <source>
        <dbReference type="PROSITE-ProRule" id="PRU01193"/>
    </source>
</evidence>
<protein>
    <recommendedName>
        <fullName evidence="11">Metal transporter</fullName>
    </recommendedName>
</protein>
<comment type="function">
    <text evidence="11">Metal transporter.</text>
</comment>